<evidence type="ECO:0000256" key="1">
    <source>
        <dbReference type="ARBA" id="ARBA00004127"/>
    </source>
</evidence>
<accession>Q01YF0</accession>
<evidence type="ECO:0000256" key="3">
    <source>
        <dbReference type="ARBA" id="ARBA00022676"/>
    </source>
</evidence>
<keyword evidence="5 9" id="KW-0812">Transmembrane</keyword>
<dbReference type="Pfam" id="PF03901">
    <property type="entry name" value="Glyco_transf_22"/>
    <property type="match status" value="1"/>
</dbReference>
<evidence type="ECO:0000256" key="2">
    <source>
        <dbReference type="ARBA" id="ARBA00004586"/>
    </source>
</evidence>
<keyword evidence="6" id="KW-0256">Endoplasmic reticulum</keyword>
<evidence type="ECO:0000256" key="8">
    <source>
        <dbReference type="ARBA" id="ARBA00023136"/>
    </source>
</evidence>
<dbReference type="HOGENOM" id="CLU_040160_0_0_0"/>
<keyword evidence="3 10" id="KW-0328">Glycosyltransferase</keyword>
<dbReference type="AlphaFoldDB" id="Q01YF0"/>
<dbReference type="CAZy" id="GT22">
    <property type="family name" value="Glycosyltransferase Family 22"/>
</dbReference>
<dbReference type="OrthoDB" id="5493835at2"/>
<evidence type="ECO:0000256" key="4">
    <source>
        <dbReference type="ARBA" id="ARBA00022679"/>
    </source>
</evidence>
<keyword evidence="7 9" id="KW-1133">Transmembrane helix</keyword>
<dbReference type="STRING" id="234267.Acid_4353"/>
<proteinExistence type="predicted"/>
<feature type="transmembrane region" description="Helical" evidence="9">
    <location>
        <begin position="313"/>
        <end position="331"/>
    </location>
</feature>
<dbReference type="eggNOG" id="COG1807">
    <property type="taxonomic scope" value="Bacteria"/>
</dbReference>
<dbReference type="GO" id="GO:0012505">
    <property type="term" value="C:endomembrane system"/>
    <property type="evidence" value="ECO:0007669"/>
    <property type="project" value="UniProtKB-SubCell"/>
</dbReference>
<feature type="transmembrane region" description="Helical" evidence="9">
    <location>
        <begin position="365"/>
        <end position="386"/>
    </location>
</feature>
<protein>
    <submittedName>
        <fullName evidence="10">Alg9 family protein mannosyltransferase</fullName>
    </submittedName>
</protein>
<evidence type="ECO:0000256" key="6">
    <source>
        <dbReference type="ARBA" id="ARBA00022824"/>
    </source>
</evidence>
<dbReference type="InterPro" id="IPR005599">
    <property type="entry name" value="GPI_mannosylTrfase"/>
</dbReference>
<feature type="transmembrane region" description="Helical" evidence="9">
    <location>
        <begin position="117"/>
        <end position="136"/>
    </location>
</feature>
<feature type="transmembrane region" description="Helical" evidence="9">
    <location>
        <begin position="142"/>
        <end position="162"/>
    </location>
</feature>
<dbReference type="InParanoid" id="Q01YF0"/>
<evidence type="ECO:0000256" key="9">
    <source>
        <dbReference type="SAM" id="Phobius"/>
    </source>
</evidence>
<name>Q01YF0_SOLUE</name>
<feature type="transmembrane region" description="Helical" evidence="9">
    <location>
        <begin position="231"/>
        <end position="253"/>
    </location>
</feature>
<dbReference type="EMBL" id="CP000473">
    <property type="protein sequence ID" value="ABJ85315.1"/>
    <property type="molecule type" value="Genomic_DNA"/>
</dbReference>
<dbReference type="PANTHER" id="PTHR22760">
    <property type="entry name" value="GLYCOSYLTRANSFERASE"/>
    <property type="match status" value="1"/>
</dbReference>
<comment type="subcellular location">
    <subcellularLocation>
        <location evidence="1">Endomembrane system</location>
        <topology evidence="1">Multi-pass membrane protein</topology>
    </subcellularLocation>
    <subcellularLocation>
        <location evidence="2">Endoplasmic reticulum membrane</location>
    </subcellularLocation>
</comment>
<evidence type="ECO:0000256" key="5">
    <source>
        <dbReference type="ARBA" id="ARBA00022692"/>
    </source>
</evidence>
<evidence type="ECO:0000313" key="10">
    <source>
        <dbReference type="EMBL" id="ABJ85315.1"/>
    </source>
</evidence>
<gene>
    <name evidence="10" type="ordered locus">Acid_4353</name>
</gene>
<feature type="transmembrane region" description="Helical" evidence="9">
    <location>
        <begin position="198"/>
        <end position="224"/>
    </location>
</feature>
<keyword evidence="8 9" id="KW-0472">Membrane</keyword>
<dbReference type="GO" id="GO:0000030">
    <property type="term" value="F:mannosyltransferase activity"/>
    <property type="evidence" value="ECO:0007669"/>
    <property type="project" value="TreeGrafter"/>
</dbReference>
<sequence length="510" mass="56621">MLDSASVPISTARRSVARVTERCGPYVPRILKSWWTLAAICGLALVLRMTVAILFPGFEHPDEVFQVLEQAHRRAFGNGFIPWEFDEGVRSYFWVGILAAIFRGAERIAPGSYLLAARLALSLLSLASVWFSWAILRRFAGPRAAVIGAFLSAVWVELVYFGPKAHSEVMAAHLMLIGLYLVFPYIDKVGPPRLVLGGLLLGLAFCLRIQLAPVIAILWLAILFVNGWQRVLYCTLGALIGVAIAGAVDYLTLPYPYASIIGYYRVNIIDDVSSKFGQAPWHFILLGFARVWSGALIPFLWFLAVGVRKSRPMLLLAALAAGLILAHSAIAHKEYRFVYPALPLLLVPIAAGIDRVMARLYPDNLAALGLTLAGIAAVSLVVAGGANFRSHFFRQYGETKAFQMIRQSPDACGVALHLVYWGETPFYTVLHRNIPIYDGYADADFARYRDAANYVVSRVPEPGYTEIREWTQGEEPVYLLRRDGGCSTKMLGSRLIVDKRALWRNAWKTR</sequence>
<feature type="transmembrane region" description="Helical" evidence="9">
    <location>
        <begin position="169"/>
        <end position="186"/>
    </location>
</feature>
<organism evidence="10">
    <name type="scientific">Solibacter usitatus (strain Ellin6076)</name>
    <dbReference type="NCBI Taxonomy" id="234267"/>
    <lineage>
        <taxon>Bacteria</taxon>
        <taxon>Pseudomonadati</taxon>
        <taxon>Acidobacteriota</taxon>
        <taxon>Terriglobia</taxon>
        <taxon>Bryobacterales</taxon>
        <taxon>Solibacteraceae</taxon>
        <taxon>Candidatus Solibacter</taxon>
    </lineage>
</organism>
<feature type="transmembrane region" description="Helical" evidence="9">
    <location>
        <begin position="34"/>
        <end position="55"/>
    </location>
</feature>
<dbReference type="KEGG" id="sus:Acid_4353"/>
<feature type="transmembrane region" description="Helical" evidence="9">
    <location>
        <begin position="337"/>
        <end position="353"/>
    </location>
</feature>
<reference evidence="10" key="1">
    <citation type="submission" date="2006-10" db="EMBL/GenBank/DDBJ databases">
        <title>Complete sequence of Solibacter usitatus Ellin6076.</title>
        <authorList>
            <consortium name="US DOE Joint Genome Institute"/>
            <person name="Copeland A."/>
            <person name="Lucas S."/>
            <person name="Lapidus A."/>
            <person name="Barry K."/>
            <person name="Detter J.C."/>
            <person name="Glavina del Rio T."/>
            <person name="Hammon N."/>
            <person name="Israni S."/>
            <person name="Dalin E."/>
            <person name="Tice H."/>
            <person name="Pitluck S."/>
            <person name="Thompson L.S."/>
            <person name="Brettin T."/>
            <person name="Bruce D."/>
            <person name="Han C."/>
            <person name="Tapia R."/>
            <person name="Gilna P."/>
            <person name="Schmutz J."/>
            <person name="Larimer F."/>
            <person name="Land M."/>
            <person name="Hauser L."/>
            <person name="Kyrpides N."/>
            <person name="Mikhailova N."/>
            <person name="Janssen P.H."/>
            <person name="Kuske C.R."/>
            <person name="Richardson P."/>
        </authorList>
    </citation>
    <scope>NUCLEOTIDE SEQUENCE</scope>
    <source>
        <strain evidence="10">Ellin6076</strain>
    </source>
</reference>
<evidence type="ECO:0000256" key="7">
    <source>
        <dbReference type="ARBA" id="ARBA00022989"/>
    </source>
</evidence>
<feature type="transmembrane region" description="Helical" evidence="9">
    <location>
        <begin position="281"/>
        <end position="306"/>
    </location>
</feature>
<keyword evidence="4 10" id="KW-0808">Transferase</keyword>